<dbReference type="EMBL" id="KN275968">
    <property type="protein sequence ID" value="KGM91561.1"/>
    <property type="molecule type" value="Genomic_DNA"/>
</dbReference>
<dbReference type="RefSeq" id="XP_010763178.1">
    <property type="nucleotide sequence ID" value="XM_010764876.1"/>
</dbReference>
<dbReference type="InParanoid" id="A0A0A0HU70"/>
<sequence>MDVGIPSSRFYPLLVMKKRDWHSGTPLVRDDALSHRPADGLVEDGWAHGRIPNNSICLQQNKCHQLWVTGDIVMN</sequence>
<dbReference type="AlphaFoldDB" id="A0A0A0HU70"/>
<proteinExistence type="predicted"/>
<dbReference type="VEuPathDB" id="FungiDB:PADG_12336"/>
<organism evidence="1 2">
    <name type="scientific">Paracoccidioides brasiliensis (strain Pb18)</name>
    <dbReference type="NCBI Taxonomy" id="502780"/>
    <lineage>
        <taxon>Eukaryota</taxon>
        <taxon>Fungi</taxon>
        <taxon>Dikarya</taxon>
        <taxon>Ascomycota</taxon>
        <taxon>Pezizomycotina</taxon>
        <taxon>Eurotiomycetes</taxon>
        <taxon>Eurotiomycetidae</taxon>
        <taxon>Onygenales</taxon>
        <taxon>Ajellomycetaceae</taxon>
        <taxon>Paracoccidioides</taxon>
    </lineage>
</organism>
<keyword evidence="2" id="KW-1185">Reference proteome</keyword>
<dbReference type="KEGG" id="pbn:PADG_12336"/>
<name>A0A0A0HU70_PARBD</name>
<reference evidence="1 2" key="1">
    <citation type="journal article" date="2011" name="PLoS Genet.">
        <title>Comparative genomic analysis of human fungal pathogens causing paracoccidioidomycosis.</title>
        <authorList>
            <person name="Desjardins C.A."/>
            <person name="Champion M.D."/>
            <person name="Holder J.W."/>
            <person name="Muszewska A."/>
            <person name="Goldberg J."/>
            <person name="Bailao A.M."/>
            <person name="Brigido M.M."/>
            <person name="Ferreira M.E."/>
            <person name="Garcia A.M."/>
            <person name="Grynberg M."/>
            <person name="Gujja S."/>
            <person name="Heiman D.I."/>
            <person name="Henn M.R."/>
            <person name="Kodira C.D."/>
            <person name="Leon-Narvaez H."/>
            <person name="Longo L.V."/>
            <person name="Ma L.J."/>
            <person name="Malavazi I."/>
            <person name="Matsuo A.L."/>
            <person name="Morais F.V."/>
            <person name="Pereira M."/>
            <person name="Rodriguez-Brito S."/>
            <person name="Sakthikumar S."/>
            <person name="Salem-Izacc S.M."/>
            <person name="Sykes S.M."/>
            <person name="Teixeira M.M."/>
            <person name="Vallejo M.C."/>
            <person name="Walter M.E."/>
            <person name="Yandava C."/>
            <person name="Young S."/>
            <person name="Zeng Q."/>
            <person name="Zucker J."/>
            <person name="Felipe M.S."/>
            <person name="Goldman G.H."/>
            <person name="Haas B.J."/>
            <person name="McEwen J.G."/>
            <person name="Nino-Vega G."/>
            <person name="Puccia R."/>
            <person name="San-Blas G."/>
            <person name="Soares C.M."/>
            <person name="Birren B.W."/>
            <person name="Cuomo C.A."/>
        </authorList>
    </citation>
    <scope>NUCLEOTIDE SEQUENCE [LARGE SCALE GENOMIC DNA]</scope>
    <source>
        <strain evidence="1 2">Pb18</strain>
    </source>
</reference>
<dbReference type="Proteomes" id="UP000001628">
    <property type="component" value="Unassembled WGS sequence"/>
</dbReference>
<gene>
    <name evidence="1" type="ORF">PADG_12336</name>
</gene>
<dbReference type="HOGENOM" id="CLU_2671727_0_0_1"/>
<accession>A0A0A0HU70</accession>
<dbReference type="GeneID" id="22588233"/>
<evidence type="ECO:0000313" key="1">
    <source>
        <dbReference type="EMBL" id="KGM91561.1"/>
    </source>
</evidence>
<protein>
    <submittedName>
        <fullName evidence="1">Uncharacterized protein</fullName>
    </submittedName>
</protein>
<evidence type="ECO:0000313" key="2">
    <source>
        <dbReference type="Proteomes" id="UP000001628"/>
    </source>
</evidence>